<protein>
    <submittedName>
        <fullName evidence="2">Uncharacterized protein</fullName>
    </submittedName>
</protein>
<dbReference type="Proteomes" id="UP000053268">
    <property type="component" value="Unassembled WGS sequence"/>
</dbReference>
<evidence type="ECO:0000313" key="3">
    <source>
        <dbReference type="Proteomes" id="UP000053268"/>
    </source>
</evidence>
<proteinExistence type="predicted"/>
<feature type="region of interest" description="Disordered" evidence="1">
    <location>
        <begin position="145"/>
        <end position="167"/>
    </location>
</feature>
<gene>
    <name evidence="2" type="ORF">RR46_05519</name>
</gene>
<dbReference type="AlphaFoldDB" id="A0A194Q7F5"/>
<reference evidence="2 3" key="1">
    <citation type="journal article" date="2015" name="Nat. Commun.">
        <title>Outbred genome sequencing and CRISPR/Cas9 gene editing in butterflies.</title>
        <authorList>
            <person name="Li X."/>
            <person name="Fan D."/>
            <person name="Zhang W."/>
            <person name="Liu G."/>
            <person name="Zhang L."/>
            <person name="Zhao L."/>
            <person name="Fang X."/>
            <person name="Chen L."/>
            <person name="Dong Y."/>
            <person name="Chen Y."/>
            <person name="Ding Y."/>
            <person name="Zhao R."/>
            <person name="Feng M."/>
            <person name="Zhu Y."/>
            <person name="Feng Y."/>
            <person name="Jiang X."/>
            <person name="Zhu D."/>
            <person name="Xiang H."/>
            <person name="Feng X."/>
            <person name="Li S."/>
            <person name="Wang J."/>
            <person name="Zhang G."/>
            <person name="Kronforst M.R."/>
            <person name="Wang W."/>
        </authorList>
    </citation>
    <scope>NUCLEOTIDE SEQUENCE [LARGE SCALE GENOMIC DNA]</scope>
    <source>
        <strain evidence="2">Ya'a_city_454_Px</strain>
        <tissue evidence="2">Whole body</tissue>
    </source>
</reference>
<dbReference type="EMBL" id="KQ459580">
    <property type="protein sequence ID" value="KPI99335.1"/>
    <property type="molecule type" value="Genomic_DNA"/>
</dbReference>
<evidence type="ECO:0000313" key="2">
    <source>
        <dbReference type="EMBL" id="KPI99335.1"/>
    </source>
</evidence>
<keyword evidence="3" id="KW-1185">Reference proteome</keyword>
<accession>A0A194Q7F5</accession>
<evidence type="ECO:0000256" key="1">
    <source>
        <dbReference type="SAM" id="MobiDB-lite"/>
    </source>
</evidence>
<sequence length="189" mass="21245">MGPICKQNLLTIKKILNRSTRGGVTRSKNKILWFSAVVWALLISSGAAFDWYDEPGRPLNEDIFYQNYNVETGPRAVVPVEDGNKDAAEEMGRAMLLYKIMQSLKLSRGIAGQYYRPNPDTIDYVDVDQTPMNMDIKVAKRVAKAAQPEDAKNTKPNAQAQTQSKPAKVKPTRVPVICYFKLCSYRVTL</sequence>
<organism evidence="2 3">
    <name type="scientific">Papilio xuthus</name>
    <name type="common">Asian swallowtail butterfly</name>
    <dbReference type="NCBI Taxonomy" id="66420"/>
    <lineage>
        <taxon>Eukaryota</taxon>
        <taxon>Metazoa</taxon>
        <taxon>Ecdysozoa</taxon>
        <taxon>Arthropoda</taxon>
        <taxon>Hexapoda</taxon>
        <taxon>Insecta</taxon>
        <taxon>Pterygota</taxon>
        <taxon>Neoptera</taxon>
        <taxon>Endopterygota</taxon>
        <taxon>Lepidoptera</taxon>
        <taxon>Glossata</taxon>
        <taxon>Ditrysia</taxon>
        <taxon>Papilionoidea</taxon>
        <taxon>Papilionidae</taxon>
        <taxon>Papilioninae</taxon>
        <taxon>Papilio</taxon>
    </lineage>
</organism>
<name>A0A194Q7F5_PAPXU</name>
<feature type="compositionally biased region" description="Polar residues" evidence="1">
    <location>
        <begin position="154"/>
        <end position="165"/>
    </location>
</feature>